<dbReference type="GO" id="GO:0004198">
    <property type="term" value="F:calcium-dependent cysteine-type endopeptidase activity"/>
    <property type="evidence" value="ECO:0007669"/>
    <property type="project" value="InterPro"/>
</dbReference>
<evidence type="ECO:0000256" key="7">
    <source>
        <dbReference type="SAM" id="MobiDB-lite"/>
    </source>
</evidence>
<dbReference type="Pfam" id="PF01067">
    <property type="entry name" value="Calpain_III"/>
    <property type="match status" value="2"/>
</dbReference>
<sequence length="711" mass="79415">MSSNEDEDNQDYGDYEKEEEDNQDYEEEPVEEEEPAEDESQQDEESDEQEEEEQAEDNADQQEADSDQQQEQYTENSYDDQQEQYNPSAYQEGEPDEEVSTASHQQFDAGVQTFPALSFDSIVKGALDGFGGGSMGDIMGTLNKITGGQGGLTNLMASGGLEAVASGIIANAAHHFFGVNPETGRIIGAIAGNIIFNLGGRDNSLSNIGKIVLDNIISGKFNRKVDPFISPTLPSFNLDFHVERDRCLREKRLFEDPEFPAEDKSLYFKSAPKKHIEWKRPAEIVNEPQLIVSKQSRFDVVQGALGDCWLLAATANLTLRDELFYRVVPPDQSFTENYAGIFHFQFWRYGKWVDVVIDDRLPTHNEKAYAKLYGSYEALKGGSTAEALEDFSGGLIEYFDLHEAPREHLLALLVRGFQMGSLFGCSIDADSQVTEARLENGLVRGHAYSITALQTVEGPHGETVLLRIRNPWGNDQEWNGPWSDNSPEWTYVTDEQRRSMHVSFNADGEFWMCFDDFIREFQRMENCNLGPEVMNEIYQMTGVPEAPKSSWTNFVADGMWQAAAGTAGGCKNHIASFPNNPQFSTMLTVDGSACSVEHDGKVTVICAVLQKYRRELRVKGLDSLPIGQKSFICGSEGGNCQIPSAPGNYVIVPSTYEPNEEAEFLMRVFSSGQISAMELRVLYTGKPQAHPASHIKMESSSRNLLEAWRNE</sequence>
<reference evidence="10" key="1">
    <citation type="submission" date="2022-11" db="UniProtKB">
        <authorList>
            <consortium name="WormBaseParasite"/>
        </authorList>
    </citation>
    <scope>IDENTIFICATION</scope>
</reference>
<dbReference type="InterPro" id="IPR022683">
    <property type="entry name" value="Calpain_III"/>
</dbReference>
<evidence type="ECO:0000256" key="2">
    <source>
        <dbReference type="ARBA" id="ARBA00022670"/>
    </source>
</evidence>
<accession>A0A915CYD2</accession>
<dbReference type="FunFam" id="3.90.70.10:FF:000001">
    <property type="entry name" value="Calpain-1 catalytic subunit"/>
    <property type="match status" value="1"/>
</dbReference>
<dbReference type="PROSITE" id="PS00139">
    <property type="entry name" value="THIOL_PROTEASE_CYS"/>
    <property type="match status" value="1"/>
</dbReference>
<dbReference type="InterPro" id="IPR001300">
    <property type="entry name" value="Peptidase_C2_calpain_cat"/>
</dbReference>
<dbReference type="SUPFAM" id="SSF49758">
    <property type="entry name" value="Calpain large subunit, middle domain (domain III)"/>
    <property type="match status" value="1"/>
</dbReference>
<dbReference type="Gene3D" id="3.90.70.10">
    <property type="entry name" value="Cysteine proteinases"/>
    <property type="match status" value="1"/>
</dbReference>
<dbReference type="SUPFAM" id="SSF54001">
    <property type="entry name" value="Cysteine proteinases"/>
    <property type="match status" value="1"/>
</dbReference>
<comment type="similarity">
    <text evidence="1">Belongs to the peptidase C2 family.</text>
</comment>
<protein>
    <submittedName>
        <fullName evidence="10">Calpain catalytic domain-containing protein</fullName>
    </submittedName>
</protein>
<evidence type="ECO:0000256" key="5">
    <source>
        <dbReference type="PIRSR" id="PIRSR622684-1"/>
    </source>
</evidence>
<keyword evidence="2 6" id="KW-0645">Protease</keyword>
<feature type="active site" evidence="5 6">
    <location>
        <position position="308"/>
    </location>
</feature>
<dbReference type="PANTHER" id="PTHR10183">
    <property type="entry name" value="CALPAIN"/>
    <property type="match status" value="1"/>
</dbReference>
<dbReference type="SMART" id="SM00230">
    <property type="entry name" value="CysPc"/>
    <property type="match status" value="1"/>
</dbReference>
<feature type="domain" description="Calpain catalytic" evidence="8">
    <location>
        <begin position="253"/>
        <end position="530"/>
    </location>
</feature>
<organism evidence="9 10">
    <name type="scientific">Ditylenchus dipsaci</name>
    <dbReference type="NCBI Taxonomy" id="166011"/>
    <lineage>
        <taxon>Eukaryota</taxon>
        <taxon>Metazoa</taxon>
        <taxon>Ecdysozoa</taxon>
        <taxon>Nematoda</taxon>
        <taxon>Chromadorea</taxon>
        <taxon>Rhabditida</taxon>
        <taxon>Tylenchina</taxon>
        <taxon>Tylenchomorpha</taxon>
        <taxon>Sphaerularioidea</taxon>
        <taxon>Anguinidae</taxon>
        <taxon>Anguininae</taxon>
        <taxon>Ditylenchus</taxon>
    </lineage>
</organism>
<dbReference type="SMART" id="SM00720">
    <property type="entry name" value="calpain_III"/>
    <property type="match status" value="1"/>
</dbReference>
<evidence type="ECO:0000259" key="8">
    <source>
        <dbReference type="PROSITE" id="PS50203"/>
    </source>
</evidence>
<dbReference type="GO" id="GO:0005737">
    <property type="term" value="C:cytoplasm"/>
    <property type="evidence" value="ECO:0007669"/>
    <property type="project" value="TreeGrafter"/>
</dbReference>
<dbReference type="PANTHER" id="PTHR10183:SF419">
    <property type="entry name" value="CALPAIN CLP-1"/>
    <property type="match status" value="1"/>
</dbReference>
<feature type="active site" evidence="5 6">
    <location>
        <position position="446"/>
    </location>
</feature>
<dbReference type="AlphaFoldDB" id="A0A915CYD2"/>
<keyword evidence="9" id="KW-1185">Reference proteome</keyword>
<dbReference type="GO" id="GO:0006508">
    <property type="term" value="P:proteolysis"/>
    <property type="evidence" value="ECO:0007669"/>
    <property type="project" value="UniProtKB-KW"/>
</dbReference>
<dbReference type="Proteomes" id="UP000887574">
    <property type="component" value="Unplaced"/>
</dbReference>
<dbReference type="CDD" id="cd00044">
    <property type="entry name" value="CysPc"/>
    <property type="match status" value="1"/>
</dbReference>
<dbReference type="InterPro" id="IPR022684">
    <property type="entry name" value="Calpain_cysteine_protease"/>
</dbReference>
<evidence type="ECO:0000256" key="4">
    <source>
        <dbReference type="ARBA" id="ARBA00022807"/>
    </source>
</evidence>
<dbReference type="PRINTS" id="PR00704">
    <property type="entry name" value="CALPAIN"/>
</dbReference>
<evidence type="ECO:0000256" key="1">
    <source>
        <dbReference type="ARBA" id="ARBA00007623"/>
    </source>
</evidence>
<dbReference type="InterPro" id="IPR022682">
    <property type="entry name" value="Calpain_domain_III"/>
</dbReference>
<dbReference type="InterPro" id="IPR000169">
    <property type="entry name" value="Pept_cys_AS"/>
</dbReference>
<dbReference type="InterPro" id="IPR038765">
    <property type="entry name" value="Papain-like_cys_pep_sf"/>
</dbReference>
<dbReference type="InterPro" id="IPR036213">
    <property type="entry name" value="Calpain_III_sf"/>
</dbReference>
<feature type="compositionally biased region" description="Acidic residues" evidence="7">
    <location>
        <begin position="1"/>
        <end position="68"/>
    </location>
</feature>
<dbReference type="PROSITE" id="PS50203">
    <property type="entry name" value="CALPAIN_CAT"/>
    <property type="match status" value="1"/>
</dbReference>
<feature type="active site" evidence="5 6">
    <location>
        <position position="470"/>
    </location>
</feature>
<dbReference type="WBParaSite" id="jg13460">
    <property type="protein sequence ID" value="jg13460"/>
    <property type="gene ID" value="jg13460"/>
</dbReference>
<dbReference type="Pfam" id="PF00648">
    <property type="entry name" value="Peptidase_C2"/>
    <property type="match status" value="1"/>
</dbReference>
<keyword evidence="3 6" id="KW-0378">Hydrolase</keyword>
<evidence type="ECO:0000313" key="9">
    <source>
        <dbReference type="Proteomes" id="UP000887574"/>
    </source>
</evidence>
<feature type="region of interest" description="Disordered" evidence="7">
    <location>
        <begin position="1"/>
        <end position="104"/>
    </location>
</feature>
<keyword evidence="4 6" id="KW-0788">Thiol protease</keyword>
<proteinExistence type="inferred from homology"/>
<evidence type="ECO:0000256" key="6">
    <source>
        <dbReference type="PROSITE-ProRule" id="PRU00239"/>
    </source>
</evidence>
<dbReference type="Gene3D" id="2.60.120.380">
    <property type="match status" value="1"/>
</dbReference>
<name>A0A915CYD2_9BILA</name>
<evidence type="ECO:0000313" key="10">
    <source>
        <dbReference type="WBParaSite" id="jg13460"/>
    </source>
</evidence>
<evidence type="ECO:0000256" key="3">
    <source>
        <dbReference type="ARBA" id="ARBA00022801"/>
    </source>
</evidence>